<evidence type="ECO:0000313" key="1">
    <source>
        <dbReference type="EMBL" id="TCI08462.1"/>
    </source>
</evidence>
<proteinExistence type="predicted"/>
<protein>
    <submittedName>
        <fullName evidence="1">Uncharacterized protein</fullName>
    </submittedName>
</protein>
<organism evidence="1 2">
    <name type="scientific">Dyella soli</name>
    <dbReference type="NCBI Taxonomy" id="522319"/>
    <lineage>
        <taxon>Bacteria</taxon>
        <taxon>Pseudomonadati</taxon>
        <taxon>Pseudomonadota</taxon>
        <taxon>Gammaproteobacteria</taxon>
        <taxon>Lysobacterales</taxon>
        <taxon>Rhodanobacteraceae</taxon>
        <taxon>Dyella</taxon>
    </lineage>
</organism>
<reference evidence="1 2" key="1">
    <citation type="submission" date="2019-02" db="EMBL/GenBank/DDBJ databases">
        <title>Dyella amyloliquefaciens sp. nov., isolated from forest soil.</title>
        <authorList>
            <person name="Gao Z.-H."/>
            <person name="Qiu L.-H."/>
        </authorList>
    </citation>
    <scope>NUCLEOTIDE SEQUENCE [LARGE SCALE GENOMIC DNA]</scope>
    <source>
        <strain evidence="1 2">KACC 12747</strain>
    </source>
</reference>
<dbReference type="Proteomes" id="UP000291822">
    <property type="component" value="Unassembled WGS sequence"/>
</dbReference>
<evidence type="ECO:0000313" key="2">
    <source>
        <dbReference type="Proteomes" id="UP000291822"/>
    </source>
</evidence>
<dbReference type="EMBL" id="SJTG01000004">
    <property type="protein sequence ID" value="TCI08462.1"/>
    <property type="molecule type" value="Genomic_DNA"/>
</dbReference>
<name>A0A4R0YJ28_9GAMM</name>
<comment type="caution">
    <text evidence="1">The sequence shown here is derived from an EMBL/GenBank/DDBJ whole genome shotgun (WGS) entry which is preliminary data.</text>
</comment>
<sequence>MWRHKDMVAQSASIGATQLDRYFARDIFPNFPFRNRHWLAVAFDRQAFPSRMPRWFFDLLVQTYTPTRAPISIYARNPDGTEPAWWRHDVPLEWSAYESVVTGENSTAEFRMLDPLGRWACWSTNEVTVWGGEAEDMMIIYERMGGRDRVRQSMFNSLHAYAAHLPSLAKYVRGLVDAAGRE</sequence>
<keyword evidence="2" id="KW-1185">Reference proteome</keyword>
<gene>
    <name evidence="1" type="ORF">EZM97_27970</name>
</gene>
<accession>A0A4R0YJ28</accession>
<dbReference type="RefSeq" id="WP_131151597.1">
    <property type="nucleotide sequence ID" value="NZ_SJTG01000004.1"/>
</dbReference>
<dbReference type="AlphaFoldDB" id="A0A4R0YJ28"/>